<dbReference type="InterPro" id="IPR009003">
    <property type="entry name" value="Peptidase_S1_PA"/>
</dbReference>
<gene>
    <name evidence="4" type="primary">LOC112048038</name>
</gene>
<evidence type="ECO:0000313" key="4">
    <source>
        <dbReference type="RefSeq" id="XP_052746786.1"/>
    </source>
</evidence>
<dbReference type="Pfam" id="PF00089">
    <property type="entry name" value="Trypsin"/>
    <property type="match status" value="1"/>
</dbReference>
<feature type="transmembrane region" description="Helical" evidence="1">
    <location>
        <begin position="20"/>
        <end position="44"/>
    </location>
</feature>
<dbReference type="Proteomes" id="UP001652582">
    <property type="component" value="Chromosome Z"/>
</dbReference>
<proteinExistence type="predicted"/>
<reference evidence="4" key="1">
    <citation type="submission" date="2025-08" db="UniProtKB">
        <authorList>
            <consortium name="RefSeq"/>
        </authorList>
    </citation>
    <scope>IDENTIFICATION</scope>
</reference>
<keyword evidence="1" id="KW-0812">Transmembrane</keyword>
<dbReference type="RefSeq" id="XP_052746786.1">
    <property type="nucleotide sequence ID" value="XM_052890826.1"/>
</dbReference>
<keyword evidence="1" id="KW-1133">Transmembrane helix</keyword>
<organism evidence="3 4">
    <name type="scientific">Bicyclus anynana</name>
    <name type="common">Squinting bush brown butterfly</name>
    <dbReference type="NCBI Taxonomy" id="110368"/>
    <lineage>
        <taxon>Eukaryota</taxon>
        <taxon>Metazoa</taxon>
        <taxon>Ecdysozoa</taxon>
        <taxon>Arthropoda</taxon>
        <taxon>Hexapoda</taxon>
        <taxon>Insecta</taxon>
        <taxon>Pterygota</taxon>
        <taxon>Neoptera</taxon>
        <taxon>Endopterygota</taxon>
        <taxon>Lepidoptera</taxon>
        <taxon>Glossata</taxon>
        <taxon>Ditrysia</taxon>
        <taxon>Papilionoidea</taxon>
        <taxon>Nymphalidae</taxon>
        <taxon>Satyrinae</taxon>
        <taxon>Satyrini</taxon>
        <taxon>Mycalesina</taxon>
        <taxon>Bicyclus</taxon>
    </lineage>
</organism>
<evidence type="ECO:0000256" key="1">
    <source>
        <dbReference type="SAM" id="Phobius"/>
    </source>
</evidence>
<dbReference type="Gene3D" id="2.40.10.10">
    <property type="entry name" value="Trypsin-like serine proteases"/>
    <property type="match status" value="2"/>
</dbReference>
<sequence>MYVTADTGPNPKFTRGEKCIVAHLILTIAVTIVLLIVYLAHIFVSDHSGSIGAFDTRRSLSLRVIFTLQYFSFPATDHTELRKVPIGSFYFVNVSAVRSVCNTLLLTPEWSASAGHCVALRSDPHLSYLLFNWRIKYPYDDPGLKILKSIVHPHFNRDSYDNNVGLMQHRRAKGFEHYIVPQIKSNSKYDIKRMHLVMLSWDHAALQIKGKSIILRLVTLFF</sequence>
<accession>A0ABM3M5M4</accession>
<dbReference type="InterPro" id="IPR001254">
    <property type="entry name" value="Trypsin_dom"/>
</dbReference>
<evidence type="ECO:0000259" key="2">
    <source>
        <dbReference type="Pfam" id="PF00089"/>
    </source>
</evidence>
<protein>
    <submittedName>
        <fullName evidence="4">Transmembrane protease serine 2-like</fullName>
    </submittedName>
</protein>
<keyword evidence="1" id="KW-0472">Membrane</keyword>
<dbReference type="GeneID" id="112048038"/>
<dbReference type="SUPFAM" id="SSF50494">
    <property type="entry name" value="Trypsin-like serine proteases"/>
    <property type="match status" value="1"/>
</dbReference>
<keyword evidence="3" id="KW-1185">Reference proteome</keyword>
<evidence type="ECO:0000313" key="3">
    <source>
        <dbReference type="Proteomes" id="UP001652582"/>
    </source>
</evidence>
<dbReference type="InterPro" id="IPR043504">
    <property type="entry name" value="Peptidase_S1_PA_chymotrypsin"/>
</dbReference>
<name>A0ABM3M5M4_BICAN</name>
<feature type="domain" description="Peptidase S1" evidence="2">
    <location>
        <begin position="84"/>
        <end position="177"/>
    </location>
</feature>